<dbReference type="EMBL" id="UGSC01000001">
    <property type="protein sequence ID" value="SUA69911.1"/>
    <property type="molecule type" value="Genomic_DNA"/>
</dbReference>
<organism evidence="1 2">
    <name type="scientific">Paenibacillus polymyxa</name>
    <name type="common">Bacillus polymyxa</name>
    <dbReference type="NCBI Taxonomy" id="1406"/>
    <lineage>
        <taxon>Bacteria</taxon>
        <taxon>Bacillati</taxon>
        <taxon>Bacillota</taxon>
        <taxon>Bacilli</taxon>
        <taxon>Bacillales</taxon>
        <taxon>Paenibacillaceae</taxon>
        <taxon>Paenibacillus</taxon>
    </lineage>
</organism>
<evidence type="ECO:0000313" key="1">
    <source>
        <dbReference type="EMBL" id="SUA69911.1"/>
    </source>
</evidence>
<sequence>MDALNHGSPDELDIRGNKYPTGSRDVTKCHSRRQSSFLGYWSVKLRTYMSGNLPDKQAFPSGRLYMPAFTLYIPLSPSFSYM</sequence>
<protein>
    <submittedName>
        <fullName evidence="1">Uncharacterized protein</fullName>
    </submittedName>
</protein>
<proteinExistence type="predicted"/>
<dbReference type="Proteomes" id="UP000254400">
    <property type="component" value="Unassembled WGS sequence"/>
</dbReference>
<name>A0A378Y044_PAEPO</name>
<reference evidence="1 2" key="1">
    <citation type="submission" date="2018-06" db="EMBL/GenBank/DDBJ databases">
        <authorList>
            <consortium name="Pathogen Informatics"/>
            <person name="Doyle S."/>
        </authorList>
    </citation>
    <scope>NUCLEOTIDE SEQUENCE [LARGE SCALE GENOMIC DNA]</scope>
    <source>
        <strain evidence="1 2">NCTC10343</strain>
    </source>
</reference>
<evidence type="ECO:0000313" key="2">
    <source>
        <dbReference type="Proteomes" id="UP000254400"/>
    </source>
</evidence>
<gene>
    <name evidence="1" type="ORF">NCTC10343_02777</name>
</gene>
<accession>A0A378Y044</accession>
<dbReference type="AlphaFoldDB" id="A0A378Y044"/>